<dbReference type="AlphaFoldDB" id="A0A1L3GR16"/>
<keyword evidence="3" id="KW-1185">Reference proteome</keyword>
<evidence type="ECO:0000313" key="3">
    <source>
        <dbReference type="Proteomes" id="UP000182517"/>
    </source>
</evidence>
<dbReference type="EMBL" id="CP015519">
    <property type="protein sequence ID" value="APG28353.1"/>
    <property type="molecule type" value="Genomic_DNA"/>
</dbReference>
<dbReference type="OrthoDB" id="9809406at2"/>
<dbReference type="RefSeq" id="WP_072284383.1">
    <property type="nucleotide sequence ID" value="NZ_CP015519.1"/>
</dbReference>
<dbReference type="Proteomes" id="UP000182517">
    <property type="component" value="Chromosome"/>
</dbReference>
<dbReference type="InterPro" id="IPR019606">
    <property type="entry name" value="GerMN"/>
</dbReference>
<accession>A0A1L3GR16</accession>
<dbReference type="SMART" id="SM00909">
    <property type="entry name" value="Germane"/>
    <property type="match status" value="1"/>
</dbReference>
<gene>
    <name evidence="2" type="ORF">A7E78_11130</name>
</gene>
<dbReference type="Pfam" id="PF10646">
    <property type="entry name" value="Germane"/>
    <property type="match status" value="1"/>
</dbReference>
<protein>
    <recommendedName>
        <fullName evidence="1">GerMN domain-containing protein</fullName>
    </recommendedName>
</protein>
<evidence type="ECO:0000313" key="2">
    <source>
        <dbReference type="EMBL" id="APG28353.1"/>
    </source>
</evidence>
<dbReference type="KEGG" id="pef:A7E78_11130"/>
<evidence type="ECO:0000259" key="1">
    <source>
        <dbReference type="SMART" id="SM00909"/>
    </source>
</evidence>
<reference evidence="2 3" key="1">
    <citation type="journal article" date="2017" name="Genome Announc.">
        <title>Complete Genome Sequences of Two Acetylene-Fermenting Pelobacter acetylenicus Strains.</title>
        <authorList>
            <person name="Sutton J.M."/>
            <person name="Baesman S.M."/>
            <person name="Fierst J.L."/>
            <person name="Poret-Peterson A.T."/>
            <person name="Oremland R.S."/>
            <person name="Dunlap D.S."/>
            <person name="Akob D.M."/>
        </authorList>
    </citation>
    <scope>NUCLEOTIDE SEQUENCE [LARGE SCALE GENOMIC DNA]</scope>
    <source>
        <strain evidence="2 3">SFB93</strain>
    </source>
</reference>
<organism evidence="2 3">
    <name type="scientific">Syntrophotalea acetylenivorans</name>
    <dbReference type="NCBI Taxonomy" id="1842532"/>
    <lineage>
        <taxon>Bacteria</taxon>
        <taxon>Pseudomonadati</taxon>
        <taxon>Thermodesulfobacteriota</taxon>
        <taxon>Desulfuromonadia</taxon>
        <taxon>Desulfuromonadales</taxon>
        <taxon>Syntrophotaleaceae</taxon>
        <taxon>Syntrophotalea</taxon>
    </lineage>
</organism>
<dbReference type="STRING" id="1842532.A7E78_11130"/>
<name>A0A1L3GR16_9BACT</name>
<proteinExistence type="predicted"/>
<sequence length="215" mass="23654">MKLPFAKDRLLLLAFVLILLVFGGLVGRKYWIKTHPVDTSALSDQKEPVGLRDVVLYFGDPDGVVLQAETREITGCHDAQACLETTLQALIDGPIGDLVPILPAQTRLLSLTELDGLATVDFSRELISSHPGGSVSELFTAYGVINTLAENFPHIRQLRILVEGEAVASLKGHVDLRKPISADFRFTRQPEQAVPVEQMLDAVEESMPLSEREQE</sequence>
<feature type="domain" description="GerMN" evidence="1">
    <location>
        <begin position="83"/>
        <end position="171"/>
    </location>
</feature>